<reference evidence="2 3" key="1">
    <citation type="submission" date="2020-08" db="EMBL/GenBank/DDBJ databases">
        <title>Genomic Encyclopedia of Type Strains, Phase III (KMG-III): the genomes of soil and plant-associated and newly described type strains.</title>
        <authorList>
            <person name="Whitman W."/>
        </authorList>
    </citation>
    <scope>NUCLEOTIDE SEQUENCE [LARGE SCALE GENOMIC DNA]</scope>
    <source>
        <strain evidence="2 3">CECT 3302</strain>
    </source>
</reference>
<dbReference type="Proteomes" id="UP000577707">
    <property type="component" value="Unassembled WGS sequence"/>
</dbReference>
<comment type="caution">
    <text evidence="2">The sequence shown here is derived from an EMBL/GenBank/DDBJ whole genome shotgun (WGS) entry which is preliminary data.</text>
</comment>
<proteinExistence type="predicted"/>
<organism evidence="2 3">
    <name type="scientific">Nocardioides albus</name>
    <dbReference type="NCBI Taxonomy" id="1841"/>
    <lineage>
        <taxon>Bacteria</taxon>
        <taxon>Bacillati</taxon>
        <taxon>Actinomycetota</taxon>
        <taxon>Actinomycetes</taxon>
        <taxon>Propionibacteriales</taxon>
        <taxon>Nocardioidaceae</taxon>
        <taxon>Nocardioides</taxon>
    </lineage>
</organism>
<evidence type="ECO:0000256" key="1">
    <source>
        <dbReference type="SAM" id="Phobius"/>
    </source>
</evidence>
<dbReference type="EMBL" id="JACHXG010000003">
    <property type="protein sequence ID" value="MBB3088557.1"/>
    <property type="molecule type" value="Genomic_DNA"/>
</dbReference>
<evidence type="ECO:0000313" key="2">
    <source>
        <dbReference type="EMBL" id="MBB3088557.1"/>
    </source>
</evidence>
<feature type="transmembrane region" description="Helical" evidence="1">
    <location>
        <begin position="6"/>
        <end position="24"/>
    </location>
</feature>
<keyword evidence="3" id="KW-1185">Reference proteome</keyword>
<protein>
    <submittedName>
        <fullName evidence="2">Uncharacterized protein</fullName>
    </submittedName>
</protein>
<gene>
    <name evidence="2" type="ORF">FHS12_001498</name>
</gene>
<accession>A0A7W5F860</accession>
<keyword evidence="1" id="KW-0472">Membrane</keyword>
<dbReference type="RefSeq" id="WP_183543769.1">
    <property type="nucleotide sequence ID" value="NZ_BMQT01000003.1"/>
</dbReference>
<name>A0A7W5F860_9ACTN</name>
<keyword evidence="1" id="KW-1133">Transmembrane helix</keyword>
<dbReference type="AlphaFoldDB" id="A0A7W5F860"/>
<evidence type="ECO:0000313" key="3">
    <source>
        <dbReference type="Proteomes" id="UP000577707"/>
    </source>
</evidence>
<sequence>MSTELWAIIGVVIGALATGGMSLLQTILQRRSSRAEAERAWERQAQDRLFEAKRTAHAAFMDEVHIVADQVHQMRLSRQRGDVSSDDAEWGEAGRGLIRLQSQVQVYGSPESARAAKEAVVAVNAMIHSEAPQRAREQIEVFFRAMRVYLILMRVDLGIDTDKVVTDDLMLELRSVGAMAYEDLRQGVEGSRKDSPRRA</sequence>
<keyword evidence="1" id="KW-0812">Transmembrane</keyword>